<organism evidence="2 3">
    <name type="scientific">Frankliniella fusca</name>
    <dbReference type="NCBI Taxonomy" id="407009"/>
    <lineage>
        <taxon>Eukaryota</taxon>
        <taxon>Metazoa</taxon>
        <taxon>Ecdysozoa</taxon>
        <taxon>Arthropoda</taxon>
        <taxon>Hexapoda</taxon>
        <taxon>Insecta</taxon>
        <taxon>Pterygota</taxon>
        <taxon>Neoptera</taxon>
        <taxon>Paraneoptera</taxon>
        <taxon>Thysanoptera</taxon>
        <taxon>Terebrantia</taxon>
        <taxon>Thripoidea</taxon>
        <taxon>Thripidae</taxon>
        <taxon>Frankliniella</taxon>
    </lineage>
</organism>
<dbReference type="Gene3D" id="3.30.160.60">
    <property type="entry name" value="Classic Zinc Finger"/>
    <property type="match status" value="1"/>
</dbReference>
<name>A0AAE1HZI1_9NEOP</name>
<dbReference type="EMBL" id="JAHWGI010001400">
    <property type="protein sequence ID" value="KAK3929386.1"/>
    <property type="molecule type" value="Genomic_DNA"/>
</dbReference>
<accession>A0AAE1HZI1</accession>
<feature type="region of interest" description="Disordered" evidence="1">
    <location>
        <begin position="68"/>
        <end position="116"/>
    </location>
</feature>
<feature type="region of interest" description="Disordered" evidence="1">
    <location>
        <begin position="859"/>
        <end position="932"/>
    </location>
</feature>
<reference evidence="2" key="1">
    <citation type="submission" date="2021-07" db="EMBL/GenBank/DDBJ databases">
        <authorList>
            <person name="Catto M.A."/>
            <person name="Jacobson A."/>
            <person name="Kennedy G."/>
            <person name="Labadie P."/>
            <person name="Hunt B.G."/>
            <person name="Srinivasan R."/>
        </authorList>
    </citation>
    <scope>NUCLEOTIDE SEQUENCE</scope>
    <source>
        <strain evidence="2">PL_HMW_Pooled</strain>
        <tissue evidence="2">Head</tissue>
    </source>
</reference>
<feature type="compositionally biased region" description="Acidic residues" evidence="1">
    <location>
        <begin position="1025"/>
        <end position="1041"/>
    </location>
</feature>
<feature type="region of interest" description="Disordered" evidence="1">
    <location>
        <begin position="977"/>
        <end position="1046"/>
    </location>
</feature>
<evidence type="ECO:0000313" key="3">
    <source>
        <dbReference type="Proteomes" id="UP001219518"/>
    </source>
</evidence>
<comment type="caution">
    <text evidence="2">The sequence shown here is derived from an EMBL/GenBank/DDBJ whole genome shotgun (WGS) entry which is preliminary data.</text>
</comment>
<sequence length="1441" mass="162925">MIRRNIQRKCLLCINCNPPVFFKTTAELSRHFKYRHVELTKFTCGHCRYAFMQKTSWVRHVNAVLAENQENVSDEGSDSNDDTNEHSHFEAHGTGYGEDQDNNTGDGNDGGMEVCDQEVPPDPPAVNQFDMETEAAIFLMNLRSSGDITGASVEVIQKYTKDLLVRVVSGLRQKVSVYLQENSENLEDNENFLKETFEVKDPFEKLKSTDDQLQFLSDKFGLVIPEEKNLILSEKKSTDGVYRSFKDGSDFENDDFLQKYPDALRIEPNHDGLETANGMACSEDLNKKGAWSKILVPLREDLKRLKSDEGVPVDLPEGDTLAAHAIMGFMSPSAAKFCQFCLISMAELKESSTSIGQLRTSELHQQHLRQIQDNPALKSTFGVESESSLSQLMRIPENNVLDAFHDFVGVIHMFNSNLTTFVYGSPEVKNKPSANITVDRLLSKGHGLKQSGAQTFCLLRTLPFVITGVEKGDRFLELVFLLQDILRITFSFELTQKDIQDLELLIHQHNSLFHELFVTVSERPAEENEENDNNPDDDPDNDFSFQDVNVNVHDEPGPSAAITSGGRRRRHVTKQLKKGINKLHHILHYPKQMLENGPLIRLWCARYEGRHLIFRRHSHVQCNFRNVPKTMAEMYQLRTLKEIVFRKEPDTVISSASELILVKNSSYCDALVQQGLSEEDSVQVENSVDYQGVDYSSGLFVTLVSQDELRNSTPKFGLIFEIVVEVRTSKVFLAVIECVNEGLDGRFNSFKIRNLYDAPPALMTIESRIMEHLDVDALARELAKHMPSEIVDLPKAQKITGEDFMSLTDQELITFSFPLGYVRTIRRVREKLSKTGPQDSSGPSGSLMMAINQGASTSRSTLTSSNVLGENSQQSSCNVFRENSEQSSSNFLGEYSEQSSSNFHGENSEQSSSNFLGENSDQSSNNFLGENSKQSSSYNLLLEYFSKAHLESLSEYEIKGLLAKAERCIEMKEHGLELPDNPFRGMVPSTSRQGVKRARPRKQQGSIEASRKSARLLFKPTLTTEEADGDEDDDDDDDDDGNKENENETLISFRLAVFPKTSDQLKEMSPQLINIDVVKILEEHAQGKKLVPLLQDCWILVETARKLMYRILMNHLCYIFMDHPNKVTVTMREGLAKSITVAFPQYQRPFESEGKAPWSSVHNHLNNVMKRIQTKLPEEERLRKGKAKVKAKPLPQPNVNALAILNADRENKHAILDGMKQTYAHRCNDRRAGLSITEIIEKYPHFVHYNGEVISEEFRRMKPEAKDLCAEFVTLTPKILEHFGSRVNNTMGFIDDSVMACYALALKLPHPIVEGGSRRKERAPLSAERVLDEMIVVVPPSVDVPILAAEKRESVKGPVQPYLMGIMSPITKKIKLKHFLILDSHAVDLGATPTIRAIDLLFKCCFVFNVHYPASWNLLFRFLQTCLYKIFISSEDDAHLA</sequence>
<feature type="compositionally biased region" description="Polar residues" evidence="1">
    <location>
        <begin position="885"/>
        <end position="932"/>
    </location>
</feature>
<reference evidence="2" key="2">
    <citation type="journal article" date="2023" name="BMC Genomics">
        <title>Pest status, molecular evolution, and epigenetic factors derived from the genome assembly of Frankliniella fusca, a thysanopteran phytovirus vector.</title>
        <authorList>
            <person name="Catto M.A."/>
            <person name="Labadie P.E."/>
            <person name="Jacobson A.L."/>
            <person name="Kennedy G.G."/>
            <person name="Srinivasan R."/>
            <person name="Hunt B.G."/>
        </authorList>
    </citation>
    <scope>NUCLEOTIDE SEQUENCE</scope>
    <source>
        <strain evidence="2">PL_HMW_Pooled</strain>
    </source>
</reference>
<keyword evidence="3" id="KW-1185">Reference proteome</keyword>
<dbReference type="Proteomes" id="UP001219518">
    <property type="component" value="Unassembled WGS sequence"/>
</dbReference>
<gene>
    <name evidence="2" type="ORF">KUF71_018023</name>
</gene>
<proteinExistence type="predicted"/>
<feature type="compositionally biased region" description="Acidic residues" evidence="1">
    <location>
        <begin position="527"/>
        <end position="541"/>
    </location>
</feature>
<feature type="region of interest" description="Disordered" evidence="1">
    <location>
        <begin position="523"/>
        <end position="549"/>
    </location>
</feature>
<feature type="compositionally biased region" description="Acidic residues" evidence="1">
    <location>
        <begin position="72"/>
        <end position="82"/>
    </location>
</feature>
<evidence type="ECO:0000313" key="2">
    <source>
        <dbReference type="EMBL" id="KAK3929386.1"/>
    </source>
</evidence>
<feature type="compositionally biased region" description="Polar residues" evidence="1">
    <location>
        <begin position="859"/>
        <end position="878"/>
    </location>
</feature>
<protein>
    <submittedName>
        <fullName evidence="2">Transcriptional repressor CTCFL</fullName>
    </submittedName>
</protein>
<evidence type="ECO:0000256" key="1">
    <source>
        <dbReference type="SAM" id="MobiDB-lite"/>
    </source>
</evidence>